<dbReference type="AlphaFoldDB" id="A0A7C4E1U8"/>
<protein>
    <submittedName>
        <fullName evidence="4">Cysteine hydrolase</fullName>
    </submittedName>
</protein>
<evidence type="ECO:0000256" key="1">
    <source>
        <dbReference type="ARBA" id="ARBA00022801"/>
    </source>
</evidence>
<evidence type="ECO:0000313" key="3">
    <source>
        <dbReference type="EMBL" id="HGL40189.1"/>
    </source>
</evidence>
<reference evidence="4" key="1">
    <citation type="journal article" date="2020" name="mSystems">
        <title>Genome- and Community-Level Interaction Insights into Carbon Utilization and Element Cycling Functions of Hydrothermarchaeota in Hydrothermal Sediment.</title>
        <authorList>
            <person name="Zhou Z."/>
            <person name="Liu Y."/>
            <person name="Xu W."/>
            <person name="Pan J."/>
            <person name="Luo Z.H."/>
            <person name="Li M."/>
        </authorList>
    </citation>
    <scope>NUCLEOTIDE SEQUENCE [LARGE SCALE GENOMIC DNA]</scope>
    <source>
        <strain evidence="4">SpSt-613</strain>
        <strain evidence="3">SpSt-669</strain>
    </source>
</reference>
<dbReference type="PANTHER" id="PTHR43540:SF6">
    <property type="entry name" value="ISOCHORISMATASE-LIKE DOMAIN-CONTAINING PROTEIN"/>
    <property type="match status" value="1"/>
</dbReference>
<dbReference type="InterPro" id="IPR000868">
    <property type="entry name" value="Isochorismatase-like_dom"/>
</dbReference>
<dbReference type="InterPro" id="IPR050272">
    <property type="entry name" value="Isochorismatase-like_hydrls"/>
</dbReference>
<feature type="domain" description="Isochorismatase-like" evidence="2">
    <location>
        <begin position="1"/>
        <end position="154"/>
    </location>
</feature>
<dbReference type="EMBL" id="DTAD01000073">
    <property type="protein sequence ID" value="HGN90800.1"/>
    <property type="molecule type" value="Genomic_DNA"/>
</dbReference>
<dbReference type="SUPFAM" id="SSF52499">
    <property type="entry name" value="Isochorismatase-like hydrolases"/>
    <property type="match status" value="1"/>
</dbReference>
<gene>
    <name evidence="4" type="ORF">ENT82_06725</name>
    <name evidence="3" type="ORF">ENU43_00755</name>
</gene>
<dbReference type="Gene3D" id="3.40.50.850">
    <property type="entry name" value="Isochorismatase-like"/>
    <property type="match status" value="1"/>
</dbReference>
<accession>A0A7C4E1U8</accession>
<evidence type="ECO:0000259" key="2">
    <source>
        <dbReference type="Pfam" id="PF00857"/>
    </source>
</evidence>
<name>A0A7C4E1U8_CALS0</name>
<sequence>MQNDFCKPSGKLFVPASLDTIPKIGQVLEKARQSDVMIVYTQDWHMKDDPEFAIWGEHALEGSWGAEIVDELKPREGDVVVKKLRYDAFYGTSLDHILRLHQIENIVVTGTVANICVLHTAGSAALRWYKVYLPIDCVSALNDFDYRATLRQVSFLYRGILTRSELMEFEK</sequence>
<dbReference type="PANTHER" id="PTHR43540">
    <property type="entry name" value="PEROXYUREIDOACRYLATE/UREIDOACRYLATE AMIDOHYDROLASE-RELATED"/>
    <property type="match status" value="1"/>
</dbReference>
<dbReference type="CDD" id="cd00431">
    <property type="entry name" value="cysteine_hydrolases"/>
    <property type="match status" value="1"/>
</dbReference>
<dbReference type="Pfam" id="PF00857">
    <property type="entry name" value="Isochorismatase"/>
    <property type="match status" value="1"/>
</dbReference>
<dbReference type="GO" id="GO:0016787">
    <property type="term" value="F:hydrolase activity"/>
    <property type="evidence" value="ECO:0007669"/>
    <property type="project" value="UniProtKB-KW"/>
</dbReference>
<comment type="caution">
    <text evidence="4">The sequence shown here is derived from an EMBL/GenBank/DDBJ whole genome shotgun (WGS) entry which is preliminary data.</text>
</comment>
<keyword evidence="1 4" id="KW-0378">Hydrolase</keyword>
<evidence type="ECO:0000313" key="4">
    <source>
        <dbReference type="EMBL" id="HGN90800.1"/>
    </source>
</evidence>
<organism evidence="4">
    <name type="scientific">Caldiarchaeum subterraneum</name>
    <dbReference type="NCBI Taxonomy" id="311458"/>
    <lineage>
        <taxon>Archaea</taxon>
        <taxon>Nitrososphaerota</taxon>
        <taxon>Candidatus Caldarchaeales</taxon>
        <taxon>Candidatus Caldarchaeaceae</taxon>
        <taxon>Candidatus Caldarchaeum</taxon>
    </lineage>
</organism>
<dbReference type="EMBL" id="DTCM01000010">
    <property type="protein sequence ID" value="HGL40189.1"/>
    <property type="molecule type" value="Genomic_DNA"/>
</dbReference>
<dbReference type="InterPro" id="IPR036380">
    <property type="entry name" value="Isochorismatase-like_sf"/>
</dbReference>
<proteinExistence type="predicted"/>